<protein>
    <recommendedName>
        <fullName evidence="5">Squalene cyclase C-terminal domain-containing protein</fullName>
    </recommendedName>
</protein>
<name>A0A5C6E388_9BACT</name>
<keyword evidence="4" id="KW-1185">Reference proteome</keyword>
<dbReference type="AlphaFoldDB" id="A0A5C6E388"/>
<evidence type="ECO:0000313" key="3">
    <source>
        <dbReference type="EMBL" id="TWU43338.1"/>
    </source>
</evidence>
<feature type="compositionally biased region" description="Basic and acidic residues" evidence="1">
    <location>
        <begin position="13"/>
        <end position="27"/>
    </location>
</feature>
<dbReference type="InterPro" id="IPR008930">
    <property type="entry name" value="Terpenoid_cyclase/PrenylTrfase"/>
</dbReference>
<feature type="transmembrane region" description="Helical" evidence="2">
    <location>
        <begin position="131"/>
        <end position="152"/>
    </location>
</feature>
<dbReference type="CDD" id="cd00688">
    <property type="entry name" value="ISOPREN_C2_like"/>
    <property type="match status" value="1"/>
</dbReference>
<evidence type="ECO:0000256" key="2">
    <source>
        <dbReference type="SAM" id="Phobius"/>
    </source>
</evidence>
<gene>
    <name evidence="3" type="ORF">Q31b_23770</name>
</gene>
<reference evidence="3 4" key="1">
    <citation type="submission" date="2019-02" db="EMBL/GenBank/DDBJ databases">
        <title>Deep-cultivation of Planctomycetes and their phenomic and genomic characterization uncovers novel biology.</title>
        <authorList>
            <person name="Wiegand S."/>
            <person name="Jogler M."/>
            <person name="Boedeker C."/>
            <person name="Pinto D."/>
            <person name="Vollmers J."/>
            <person name="Rivas-Marin E."/>
            <person name="Kohn T."/>
            <person name="Peeters S.H."/>
            <person name="Heuer A."/>
            <person name="Rast P."/>
            <person name="Oberbeckmann S."/>
            <person name="Bunk B."/>
            <person name="Jeske O."/>
            <person name="Meyerdierks A."/>
            <person name="Storesund J.E."/>
            <person name="Kallscheuer N."/>
            <person name="Luecker S."/>
            <person name="Lage O.M."/>
            <person name="Pohl T."/>
            <person name="Merkel B.J."/>
            <person name="Hornburger P."/>
            <person name="Mueller R.-W."/>
            <person name="Bruemmer F."/>
            <person name="Labrenz M."/>
            <person name="Spormann A.M."/>
            <person name="Op Den Camp H."/>
            <person name="Overmann J."/>
            <person name="Amann R."/>
            <person name="Jetten M.S.M."/>
            <person name="Mascher T."/>
            <person name="Medema M.H."/>
            <person name="Devos D.P."/>
            <person name="Kaster A.-K."/>
            <person name="Ovreas L."/>
            <person name="Rohde M."/>
            <person name="Galperin M.Y."/>
            <person name="Jogler C."/>
        </authorList>
    </citation>
    <scope>NUCLEOTIDE SEQUENCE [LARGE SCALE GENOMIC DNA]</scope>
    <source>
        <strain evidence="3 4">Q31b</strain>
    </source>
</reference>
<comment type="caution">
    <text evidence="3">The sequence shown here is derived from an EMBL/GenBank/DDBJ whole genome shotgun (WGS) entry which is preliminary data.</text>
</comment>
<sequence length="611" mass="66403">MSEINEPQWSDFVESKSKRPNSERSNENKVASESSTDKKMPVAVKVPAPKELAAQKTSPSKTRITAGVTTPPKVAPSPPPAVPKPRTLGPIASSPIPPDRLAAIPIDGAFDREEPDQNGPRNRFLYFRLMPAWLVSTFVHVVILLVLALITIPSEVKTVNVLSAIGAGEDTPEMEEFQIEEIDSGDVDEIESLADQMVDTEQEIEMPEPTAMEALEVAPVPIPMGDLASEMAPVASSLKTLASGTSSPMGGRSGDTREKLLKKYGGNAASESAVGDALKWLSLHQMANGAWTFQHHLVCRNRCGDPGEAKRAGAINAATALGLLPFLGAGQTHMEGEYKERVRNALLFLAQNGKAGKIQGMPVLDLTEGPGNFYSHGLASIALCEAYAMTKDPALMLPAQASLNFIVYAQASDGGWRYFPKMAGDTSVTGWQIMALKSGHMGYLQVPPATIQGSIEFLDKVQGSNGATYGYMDRRVTEAHLPCTPIGLLCRMYTGWDKNHPGIVEGVKRLGNVGVQKNDIYYDYYAAQVLRHHGGAVWDKFNVELRDWLVETQSQKDGEKGSWYFPNSRSHRGPLEGGRLASTSFACMILEVYYRHMPLYAEAAALDDFPL</sequence>
<evidence type="ECO:0008006" key="5">
    <source>
        <dbReference type="Google" id="ProtNLM"/>
    </source>
</evidence>
<accession>A0A5C6E388</accession>
<dbReference type="Gene3D" id="1.50.10.20">
    <property type="match status" value="2"/>
</dbReference>
<dbReference type="EMBL" id="SJPY01000003">
    <property type="protein sequence ID" value="TWU43338.1"/>
    <property type="molecule type" value="Genomic_DNA"/>
</dbReference>
<proteinExistence type="predicted"/>
<dbReference type="SUPFAM" id="SSF48239">
    <property type="entry name" value="Terpenoid cyclases/Protein prenyltransferases"/>
    <property type="match status" value="1"/>
</dbReference>
<keyword evidence="2" id="KW-0472">Membrane</keyword>
<feature type="region of interest" description="Disordered" evidence="1">
    <location>
        <begin position="1"/>
        <end position="81"/>
    </location>
</feature>
<dbReference type="RefSeq" id="WP_231617483.1">
    <property type="nucleotide sequence ID" value="NZ_SJPY01000003.1"/>
</dbReference>
<keyword evidence="2" id="KW-1133">Transmembrane helix</keyword>
<keyword evidence="2" id="KW-0812">Transmembrane</keyword>
<organism evidence="3 4">
    <name type="scientific">Novipirellula aureliae</name>
    <dbReference type="NCBI Taxonomy" id="2527966"/>
    <lineage>
        <taxon>Bacteria</taxon>
        <taxon>Pseudomonadati</taxon>
        <taxon>Planctomycetota</taxon>
        <taxon>Planctomycetia</taxon>
        <taxon>Pirellulales</taxon>
        <taxon>Pirellulaceae</taxon>
        <taxon>Novipirellula</taxon>
    </lineage>
</organism>
<evidence type="ECO:0000256" key="1">
    <source>
        <dbReference type="SAM" id="MobiDB-lite"/>
    </source>
</evidence>
<evidence type="ECO:0000313" key="4">
    <source>
        <dbReference type="Proteomes" id="UP000315471"/>
    </source>
</evidence>
<dbReference type="Proteomes" id="UP000315471">
    <property type="component" value="Unassembled WGS sequence"/>
</dbReference>